<evidence type="ECO:0000313" key="4">
    <source>
        <dbReference type="Proteomes" id="UP000294829"/>
    </source>
</evidence>
<dbReference type="EMBL" id="SMYL01000005">
    <property type="protein sequence ID" value="TDK65573.1"/>
    <property type="molecule type" value="Genomic_DNA"/>
</dbReference>
<evidence type="ECO:0000313" key="3">
    <source>
        <dbReference type="EMBL" id="TDK65573.1"/>
    </source>
</evidence>
<dbReference type="Pfam" id="PF17899">
    <property type="entry name" value="Peptidase_M61_N"/>
    <property type="match status" value="1"/>
</dbReference>
<dbReference type="Gene3D" id="1.10.390.10">
    <property type="entry name" value="Neutral Protease Domain 2"/>
    <property type="match status" value="1"/>
</dbReference>
<evidence type="ECO:0000259" key="2">
    <source>
        <dbReference type="PROSITE" id="PS50106"/>
    </source>
</evidence>
<dbReference type="InterPro" id="IPR040756">
    <property type="entry name" value="Peptidase_M61_N"/>
</dbReference>
<keyword evidence="1" id="KW-0732">Signal</keyword>
<accession>A0A4R5W0R9</accession>
<dbReference type="InterPro" id="IPR007963">
    <property type="entry name" value="Peptidase_M61_catalytic"/>
</dbReference>
<protein>
    <submittedName>
        <fullName evidence="3">M61 family peptidase</fullName>
    </submittedName>
</protein>
<dbReference type="Pfam" id="PF05299">
    <property type="entry name" value="Peptidase_M61"/>
    <property type="match status" value="1"/>
</dbReference>
<evidence type="ECO:0000256" key="1">
    <source>
        <dbReference type="SAM" id="SignalP"/>
    </source>
</evidence>
<organism evidence="3 4">
    <name type="scientific">Sapientia aquatica</name>
    <dbReference type="NCBI Taxonomy" id="1549640"/>
    <lineage>
        <taxon>Bacteria</taxon>
        <taxon>Pseudomonadati</taxon>
        <taxon>Pseudomonadota</taxon>
        <taxon>Betaproteobacteria</taxon>
        <taxon>Burkholderiales</taxon>
        <taxon>Oxalobacteraceae</taxon>
        <taxon>Sapientia</taxon>
    </lineage>
</organism>
<dbReference type="InterPro" id="IPR024191">
    <property type="entry name" value="Peptidase_M61"/>
</dbReference>
<dbReference type="PROSITE" id="PS50106">
    <property type="entry name" value="PDZ"/>
    <property type="match status" value="1"/>
</dbReference>
<name>A0A4R5W0R9_9BURK</name>
<feature type="chain" id="PRO_5020950651" evidence="1">
    <location>
        <begin position="29"/>
        <end position="641"/>
    </location>
</feature>
<gene>
    <name evidence="3" type="ORF">E2I14_11515</name>
</gene>
<dbReference type="Gene3D" id="2.60.40.3650">
    <property type="match status" value="1"/>
</dbReference>
<dbReference type="PIRSF" id="PIRSF016493">
    <property type="entry name" value="Glycyl_aminpptds"/>
    <property type="match status" value="1"/>
</dbReference>
<dbReference type="InterPro" id="IPR036034">
    <property type="entry name" value="PDZ_sf"/>
</dbReference>
<dbReference type="RefSeq" id="WP_133328609.1">
    <property type="nucleotide sequence ID" value="NZ_SMYL01000005.1"/>
</dbReference>
<dbReference type="InterPro" id="IPR027268">
    <property type="entry name" value="Peptidase_M4/M1_CTD_sf"/>
</dbReference>
<dbReference type="AlphaFoldDB" id="A0A4R5W0R9"/>
<comment type="caution">
    <text evidence="3">The sequence shown here is derived from an EMBL/GenBank/DDBJ whole genome shotgun (WGS) entry which is preliminary data.</text>
</comment>
<keyword evidence="4" id="KW-1185">Reference proteome</keyword>
<feature type="signal peptide" evidence="1">
    <location>
        <begin position="1"/>
        <end position="28"/>
    </location>
</feature>
<reference evidence="3 4" key="1">
    <citation type="submission" date="2019-03" db="EMBL/GenBank/DDBJ databases">
        <title>Sapientia aquatica gen. nov., sp. nov., isolated from a crater lake.</title>
        <authorList>
            <person name="Felfoldi T."/>
            <person name="Szabo A."/>
            <person name="Toth E."/>
            <person name="Schumann P."/>
            <person name="Keki Z."/>
            <person name="Marialigeti K."/>
            <person name="Mathe I."/>
        </authorList>
    </citation>
    <scope>NUCLEOTIDE SEQUENCE [LARGE SCALE GENOMIC DNA]</scope>
    <source>
        <strain evidence="3 4">SA-152</strain>
    </source>
</reference>
<dbReference type="SUPFAM" id="SSF50156">
    <property type="entry name" value="PDZ domain-like"/>
    <property type="match status" value="1"/>
</dbReference>
<sequence>MIKNSKLPWQPLLHVLLAASATVTPLLAASADSVKDTPYFGTLALDVDLRDAPRKLFHVHESIPVKSGALTLRYPKWIPGEHSPSGTLDNVTNLKISAKGQVLSWRRDLVDMFSLNLKVPDGVAQLELAFDYLSPAGGGEFGQSTSATPNLAELEWNQVTFYPAGYAVRQIPVVSSIRVPSGWHFATALDSKVEQDGTIRFAQVSVEQLVDSPLFTGVNYKQIDLAPGASVPVRLNVFGDRDANIQVTPEQIARHQAMVKQAVALFGAQHYGHYDFLFAVSDKTGSFGLEHHQSSDDRIYADFFTDPELFARGAGLLPHEYVHSWNGKFRRPAGLATPDYSAPMEGDLLWVYEGLTEYLGNVLTARSGLWNAQQYRDALAMTAAQMDHVPGRAWRSLQDTADAAQRLYYEPRAWVSSRRSVDYYPEGELVWLDVDTKIRELSANKHSLDDFTHAFHGIDNGSMKVTPYRFDDVVATLNGVQAYDWRAFLTQRLNSHEVRAPLDGIVRGGWKLTYSDTPSAFFKASEKANKVTDRSYSLGLIVSAGNDKGAVNDVIWGSPAFDAGLTPGMSIVAVAGEEYSSDELDNAIATAAKSKKPIELLVKNSNSYSTVRLAWFDGQKYPQLTRVEWQPDRLSDITAAH</sequence>
<proteinExistence type="predicted"/>
<dbReference type="OrthoDB" id="9778516at2"/>
<dbReference type="InterPro" id="IPR001478">
    <property type="entry name" value="PDZ"/>
</dbReference>
<feature type="domain" description="PDZ" evidence="2">
    <location>
        <begin position="538"/>
        <end position="606"/>
    </location>
</feature>
<dbReference type="Proteomes" id="UP000294829">
    <property type="component" value="Unassembled WGS sequence"/>
</dbReference>
<dbReference type="Gene3D" id="2.30.42.10">
    <property type="match status" value="1"/>
</dbReference>